<evidence type="ECO:0000313" key="2">
    <source>
        <dbReference type="Proteomes" id="UP000729402"/>
    </source>
</evidence>
<dbReference type="PANTHER" id="PTHR12271:SF114">
    <property type="entry name" value="OS09G0570600 PROTEIN"/>
    <property type="match status" value="1"/>
</dbReference>
<comment type="caution">
    <text evidence="1">The sequence shown here is derived from an EMBL/GenBank/DDBJ whole genome shotgun (WGS) entry which is preliminary data.</text>
</comment>
<dbReference type="GO" id="GO:0016779">
    <property type="term" value="F:nucleotidyltransferase activity"/>
    <property type="evidence" value="ECO:0007669"/>
    <property type="project" value="TreeGrafter"/>
</dbReference>
<gene>
    <name evidence="1" type="ORF">GUJ93_ZPchr0009g1973</name>
</gene>
<name>A0A8J5R384_ZIZPA</name>
<dbReference type="GO" id="GO:0031123">
    <property type="term" value="P:RNA 3'-end processing"/>
    <property type="evidence" value="ECO:0007669"/>
    <property type="project" value="TreeGrafter"/>
</dbReference>
<dbReference type="AlphaFoldDB" id="A0A8J5R384"/>
<proteinExistence type="predicted"/>
<keyword evidence="2" id="KW-1185">Reference proteome</keyword>
<organism evidence="1 2">
    <name type="scientific">Zizania palustris</name>
    <name type="common">Northern wild rice</name>
    <dbReference type="NCBI Taxonomy" id="103762"/>
    <lineage>
        <taxon>Eukaryota</taxon>
        <taxon>Viridiplantae</taxon>
        <taxon>Streptophyta</taxon>
        <taxon>Embryophyta</taxon>
        <taxon>Tracheophyta</taxon>
        <taxon>Spermatophyta</taxon>
        <taxon>Magnoliopsida</taxon>
        <taxon>Liliopsida</taxon>
        <taxon>Poales</taxon>
        <taxon>Poaceae</taxon>
        <taxon>BOP clade</taxon>
        <taxon>Oryzoideae</taxon>
        <taxon>Oryzeae</taxon>
        <taxon>Zizaniinae</taxon>
        <taxon>Zizania</taxon>
    </lineage>
</organism>
<dbReference type="Proteomes" id="UP000729402">
    <property type="component" value="Unassembled WGS sequence"/>
</dbReference>
<reference evidence="1" key="1">
    <citation type="journal article" date="2021" name="bioRxiv">
        <title>Whole Genome Assembly and Annotation of Northern Wild Rice, Zizania palustris L., Supports a Whole Genome Duplication in the Zizania Genus.</title>
        <authorList>
            <person name="Haas M."/>
            <person name="Kono T."/>
            <person name="Macchietto M."/>
            <person name="Millas R."/>
            <person name="McGilp L."/>
            <person name="Shao M."/>
            <person name="Duquette J."/>
            <person name="Hirsch C.N."/>
            <person name="Kimball J."/>
        </authorList>
    </citation>
    <scope>NUCLEOTIDE SEQUENCE</scope>
    <source>
        <tissue evidence="1">Fresh leaf tissue</tissue>
    </source>
</reference>
<dbReference type="PANTHER" id="PTHR12271">
    <property type="entry name" value="POLY A POLYMERASE CID PAP -RELATED"/>
    <property type="match status" value="1"/>
</dbReference>
<sequence>MISLADGSDFASVERNVLAFKGFGSTNKETVAELFVSLMSKLLSAESLWEHGLCASNFEASWISKTWKKGVGNLNVEDFLDRSQNFARSVGKKEMHKICKCLRDCALSLLDFMRGKLDTSKLKSLLFGCLNPDELVSKPRLKHAKTKCKAKGMVGWKTTMHARRKQAVAIRSVQSDLEHLTSPKRNRFLCSRLADCRGQSPLAHRLI</sequence>
<dbReference type="OrthoDB" id="691269at2759"/>
<accession>A0A8J5R384</accession>
<protein>
    <submittedName>
        <fullName evidence="1">Uncharacterized protein</fullName>
    </submittedName>
</protein>
<reference evidence="1" key="2">
    <citation type="submission" date="2021-02" db="EMBL/GenBank/DDBJ databases">
        <authorList>
            <person name="Kimball J.A."/>
            <person name="Haas M.W."/>
            <person name="Macchietto M."/>
            <person name="Kono T."/>
            <person name="Duquette J."/>
            <person name="Shao M."/>
        </authorList>
    </citation>
    <scope>NUCLEOTIDE SEQUENCE</scope>
    <source>
        <tissue evidence="1">Fresh leaf tissue</tissue>
    </source>
</reference>
<evidence type="ECO:0000313" key="1">
    <source>
        <dbReference type="EMBL" id="KAG8050240.1"/>
    </source>
</evidence>
<dbReference type="EMBL" id="JAAALK010000289">
    <property type="protein sequence ID" value="KAG8050240.1"/>
    <property type="molecule type" value="Genomic_DNA"/>
</dbReference>